<dbReference type="Proteomes" id="UP001249851">
    <property type="component" value="Unassembled WGS sequence"/>
</dbReference>
<comment type="caution">
    <text evidence="3">The sequence shown here is derived from an EMBL/GenBank/DDBJ whole genome shotgun (WGS) entry which is preliminary data.</text>
</comment>
<feature type="region of interest" description="Disordered" evidence="1">
    <location>
        <begin position="124"/>
        <end position="152"/>
    </location>
</feature>
<evidence type="ECO:0000313" key="3">
    <source>
        <dbReference type="EMBL" id="KAK2571197.1"/>
    </source>
</evidence>
<evidence type="ECO:0000313" key="4">
    <source>
        <dbReference type="Proteomes" id="UP001249851"/>
    </source>
</evidence>
<keyword evidence="2" id="KW-0732">Signal</keyword>
<dbReference type="EMBL" id="JARQWQ010000006">
    <property type="protein sequence ID" value="KAK2571197.1"/>
    <property type="molecule type" value="Genomic_DNA"/>
</dbReference>
<dbReference type="AlphaFoldDB" id="A0AAD9R1C1"/>
<evidence type="ECO:0000256" key="1">
    <source>
        <dbReference type="SAM" id="MobiDB-lite"/>
    </source>
</evidence>
<gene>
    <name evidence="3" type="ORF">P5673_003762</name>
</gene>
<proteinExistence type="predicted"/>
<keyword evidence="4" id="KW-1185">Reference proteome</keyword>
<feature type="chain" id="PRO_5041947101" evidence="2">
    <location>
        <begin position="26"/>
        <end position="225"/>
    </location>
</feature>
<reference evidence="3" key="2">
    <citation type="journal article" date="2023" name="Science">
        <title>Genomic signatures of disease resistance in endangered staghorn corals.</title>
        <authorList>
            <person name="Vollmer S.V."/>
            <person name="Selwyn J.D."/>
            <person name="Despard B.A."/>
            <person name="Roesel C.L."/>
        </authorList>
    </citation>
    <scope>NUCLEOTIDE SEQUENCE</scope>
    <source>
        <strain evidence="3">K2</strain>
    </source>
</reference>
<name>A0AAD9R1C1_ACRCE</name>
<accession>A0AAD9R1C1</accession>
<protein>
    <submittedName>
        <fullName evidence="3">Uncharacterized protein</fullName>
    </submittedName>
</protein>
<reference evidence="3" key="1">
    <citation type="journal article" date="2023" name="G3 (Bethesda)">
        <title>Whole genome assembly and annotation of the endangered Caribbean coral Acropora cervicornis.</title>
        <authorList>
            <person name="Selwyn J.D."/>
            <person name="Vollmer S.V."/>
        </authorList>
    </citation>
    <scope>NUCLEOTIDE SEQUENCE</scope>
    <source>
        <strain evidence="3">K2</strain>
    </source>
</reference>
<feature type="signal peptide" evidence="2">
    <location>
        <begin position="1"/>
        <end position="25"/>
    </location>
</feature>
<organism evidence="3 4">
    <name type="scientific">Acropora cervicornis</name>
    <name type="common">Staghorn coral</name>
    <dbReference type="NCBI Taxonomy" id="6130"/>
    <lineage>
        <taxon>Eukaryota</taxon>
        <taxon>Metazoa</taxon>
        <taxon>Cnidaria</taxon>
        <taxon>Anthozoa</taxon>
        <taxon>Hexacorallia</taxon>
        <taxon>Scleractinia</taxon>
        <taxon>Astrocoeniina</taxon>
        <taxon>Acroporidae</taxon>
        <taxon>Acropora</taxon>
    </lineage>
</organism>
<evidence type="ECO:0000256" key="2">
    <source>
        <dbReference type="SAM" id="SignalP"/>
    </source>
</evidence>
<sequence>MTISKFKLLLPLVILFVGRAVSASASINVTRSSKSDTFTNPNHTAINKCESGAKMPSLFAIYTCRTYGSVNTQAVCINRRLCWKHCPCLSGYPTYLAHLRKCVSLSQLRADVFGQGSKGCSLRLEMKGGGDDDDDDDKRRRRDDDEDDKKKDVCQMMPWNPPVINFNSSSKPKIKFCGQKKIDSCDLVAVRYSGVGDWQNISDFNQTFWALKTRKDIFLQVTSFT</sequence>